<feature type="region of interest" description="Disordered" evidence="2">
    <location>
        <begin position="221"/>
        <end position="267"/>
    </location>
</feature>
<name>A0A7M1R0H5_9ACTO</name>
<evidence type="ECO:0000313" key="4">
    <source>
        <dbReference type="Proteomes" id="UP000594961"/>
    </source>
</evidence>
<protein>
    <submittedName>
        <fullName evidence="3">Uncharacterized protein</fullName>
    </submittedName>
</protein>
<sequence>MPELRPELGETVLYSHVKRLGATFIASLLALVLVSTPLSASAATRSPWRPAPTSSAQVEYERAVRAYDDARQAYAEAASRLYWSRASISNVAADRYDNLLARIEPLQASAETALADGRKQLEARQAEKAGAQDALAAAKKGAEEATNNRVEAEKIQQGNRDILAQIEEQVADPTNKEAAAKKSLKLARESVVLQLELSNKKKEVAGLKSKLDEARKALERLRNGESNNAQPDEPTTPTPGATTPDPSIPAPPPLPSAPATPDATPTLTPEQKIEALQADIAKLEADIPVADKELSELEVKAQEALDRIDAANIVLRAFDAPNAYKQMMIRRIAEKEELLKQFHDAEDKARAELASAERKVADIDQDIARLEAAAAQAQARVDHYKGIAQQIQERRDAAAKRIEQNATILEEYRQAHRALAVARDNLDEARRRLIHSRFVGRPMWGCGCSHFWGGAVAIVL</sequence>
<evidence type="ECO:0000256" key="1">
    <source>
        <dbReference type="SAM" id="Coils"/>
    </source>
</evidence>
<gene>
    <name evidence="3" type="ORF">INS90_00510</name>
</gene>
<evidence type="ECO:0000313" key="3">
    <source>
        <dbReference type="EMBL" id="QOR47832.1"/>
    </source>
</evidence>
<dbReference type="Proteomes" id="UP000594961">
    <property type="component" value="Chromosome"/>
</dbReference>
<dbReference type="EMBL" id="CP063212">
    <property type="protein sequence ID" value="QOR47832.1"/>
    <property type="molecule type" value="Genomic_DNA"/>
</dbReference>
<accession>A0A7M1R0H5</accession>
<dbReference type="Gene3D" id="1.20.1600.10">
    <property type="entry name" value="Outer membrane efflux proteins (OEP)"/>
    <property type="match status" value="1"/>
</dbReference>
<keyword evidence="1" id="KW-0175">Coiled coil</keyword>
<feature type="coiled-coil region" evidence="1">
    <location>
        <begin position="273"/>
        <end position="432"/>
    </location>
</feature>
<reference evidence="3 4" key="1">
    <citation type="submission" date="2020-10" db="EMBL/GenBank/DDBJ databases">
        <title>Trueperella pecoris sp. nov. isolated from bovine and porcine specimens.</title>
        <authorList>
            <person name="Schoenecker L."/>
            <person name="Schnydrig P."/>
            <person name="Brodard I."/>
            <person name="Thomann A."/>
            <person name="Hemphill A."/>
            <person name="Rodriguez-Campos S."/>
            <person name="Perreten V."/>
            <person name="Jores J."/>
            <person name="Kittl S."/>
        </authorList>
    </citation>
    <scope>NUCLEOTIDE SEQUENCE [LARGE SCALE GENOMIC DNA]</scope>
    <source>
        <strain evidence="3 4">19OD0592</strain>
    </source>
</reference>
<feature type="compositionally biased region" description="Pro residues" evidence="2">
    <location>
        <begin position="246"/>
        <end position="258"/>
    </location>
</feature>
<proteinExistence type="predicted"/>
<evidence type="ECO:0000256" key="2">
    <source>
        <dbReference type="SAM" id="MobiDB-lite"/>
    </source>
</evidence>
<organism evidence="3 4">
    <name type="scientific">Trueperella pecoris</name>
    <dbReference type="NCBI Taxonomy" id="2733571"/>
    <lineage>
        <taxon>Bacteria</taxon>
        <taxon>Bacillati</taxon>
        <taxon>Actinomycetota</taxon>
        <taxon>Actinomycetes</taxon>
        <taxon>Actinomycetales</taxon>
        <taxon>Actinomycetaceae</taxon>
        <taxon>Trueperella</taxon>
    </lineage>
</organism>
<dbReference type="RefSeq" id="WP_197553472.1">
    <property type="nucleotide sequence ID" value="NZ_CP063212.1"/>
</dbReference>
<feature type="coiled-coil region" evidence="1">
    <location>
        <begin position="128"/>
        <end position="155"/>
    </location>
</feature>
<dbReference type="AlphaFoldDB" id="A0A7M1R0H5"/>